<name>A0A846YAY9_9NOCA</name>
<dbReference type="EMBL" id="JAAXOP010000022">
    <property type="protein sequence ID" value="NKY53939.1"/>
    <property type="molecule type" value="Genomic_DNA"/>
</dbReference>
<accession>A0A846YAY9</accession>
<reference evidence="1 2" key="1">
    <citation type="submission" date="2020-04" db="EMBL/GenBank/DDBJ databases">
        <title>MicrobeNet Type strains.</title>
        <authorList>
            <person name="Nicholson A.C."/>
        </authorList>
    </citation>
    <scope>NUCLEOTIDE SEQUENCE [LARGE SCALE GENOMIC DNA]</scope>
    <source>
        <strain evidence="1 2">JCM 12354</strain>
    </source>
</reference>
<proteinExistence type="predicted"/>
<sequence>MTEYRTECDGWAAVWRMDHTRIRMMHVSAPLTGQPPLMAVDIPAAAPDLVIVRERFPNLSRLWDAVRHDYWCHLAEPKAGSTL</sequence>
<comment type="caution">
    <text evidence="1">The sequence shown here is derived from an EMBL/GenBank/DDBJ whole genome shotgun (WGS) entry which is preliminary data.</text>
</comment>
<keyword evidence="2" id="KW-1185">Reference proteome</keyword>
<evidence type="ECO:0000313" key="1">
    <source>
        <dbReference type="EMBL" id="NKY53939.1"/>
    </source>
</evidence>
<dbReference type="AlphaFoldDB" id="A0A846YAY9"/>
<protein>
    <submittedName>
        <fullName evidence="1">Uncharacterized protein</fullName>
    </submittedName>
</protein>
<evidence type="ECO:0000313" key="2">
    <source>
        <dbReference type="Proteomes" id="UP000565711"/>
    </source>
</evidence>
<gene>
    <name evidence="1" type="ORF">HGA08_27470</name>
</gene>
<dbReference type="RefSeq" id="WP_067879373.1">
    <property type="nucleotide sequence ID" value="NZ_JAAXOP010000022.1"/>
</dbReference>
<organism evidence="1 2">
    <name type="scientific">Nocardia vermiculata</name>
    <dbReference type="NCBI Taxonomy" id="257274"/>
    <lineage>
        <taxon>Bacteria</taxon>
        <taxon>Bacillati</taxon>
        <taxon>Actinomycetota</taxon>
        <taxon>Actinomycetes</taxon>
        <taxon>Mycobacteriales</taxon>
        <taxon>Nocardiaceae</taxon>
        <taxon>Nocardia</taxon>
    </lineage>
</organism>
<dbReference type="Proteomes" id="UP000565711">
    <property type="component" value="Unassembled WGS sequence"/>
</dbReference>